<dbReference type="InterPro" id="IPR005123">
    <property type="entry name" value="Oxoglu/Fe-dep_dioxygenase_dom"/>
</dbReference>
<comment type="caution">
    <text evidence="3">The sequence shown here is derived from an EMBL/GenBank/DDBJ whole genome shotgun (WGS) entry which is preliminary data.</text>
</comment>
<organism evidence="3 4">
    <name type="scientific">Tothia fuscella</name>
    <dbReference type="NCBI Taxonomy" id="1048955"/>
    <lineage>
        <taxon>Eukaryota</taxon>
        <taxon>Fungi</taxon>
        <taxon>Dikarya</taxon>
        <taxon>Ascomycota</taxon>
        <taxon>Pezizomycotina</taxon>
        <taxon>Dothideomycetes</taxon>
        <taxon>Pleosporomycetidae</taxon>
        <taxon>Venturiales</taxon>
        <taxon>Cylindrosympodiaceae</taxon>
        <taxon>Tothia</taxon>
    </lineage>
</organism>
<dbReference type="Gene3D" id="2.60.120.620">
    <property type="entry name" value="q2cbj1_9rhob like domain"/>
    <property type="match status" value="1"/>
</dbReference>
<dbReference type="PANTHER" id="PTHR33099:SF7">
    <property type="entry name" value="MYND-TYPE DOMAIN-CONTAINING PROTEIN"/>
    <property type="match status" value="1"/>
</dbReference>
<dbReference type="InterPro" id="IPR044862">
    <property type="entry name" value="Pro_4_hyd_alph_FE2OG_OXY"/>
</dbReference>
<proteinExistence type="predicted"/>
<feature type="compositionally biased region" description="Polar residues" evidence="1">
    <location>
        <begin position="1"/>
        <end position="11"/>
    </location>
</feature>
<protein>
    <recommendedName>
        <fullName evidence="2">Fe2OG dioxygenase domain-containing protein</fullName>
    </recommendedName>
</protein>
<feature type="region of interest" description="Disordered" evidence="1">
    <location>
        <begin position="100"/>
        <end position="124"/>
    </location>
</feature>
<feature type="region of interest" description="Disordered" evidence="1">
    <location>
        <begin position="1"/>
        <end position="63"/>
    </location>
</feature>
<gene>
    <name evidence="3" type="ORF">EJ08DRAFT_631199</name>
</gene>
<name>A0A9P4NVR0_9PEZI</name>
<dbReference type="EMBL" id="MU007028">
    <property type="protein sequence ID" value="KAF2432026.1"/>
    <property type="molecule type" value="Genomic_DNA"/>
</dbReference>
<evidence type="ECO:0000313" key="4">
    <source>
        <dbReference type="Proteomes" id="UP000800235"/>
    </source>
</evidence>
<feature type="domain" description="Fe2OG dioxygenase" evidence="2">
    <location>
        <begin position="227"/>
        <end position="329"/>
    </location>
</feature>
<dbReference type="PANTHER" id="PTHR33099">
    <property type="entry name" value="FE2OG DIOXYGENASE DOMAIN-CONTAINING PROTEIN"/>
    <property type="match status" value="1"/>
</dbReference>
<accession>A0A9P4NVR0</accession>
<dbReference type="Proteomes" id="UP000800235">
    <property type="component" value="Unassembled WGS sequence"/>
</dbReference>
<dbReference type="Pfam" id="PF13640">
    <property type="entry name" value="2OG-FeII_Oxy_3"/>
    <property type="match status" value="1"/>
</dbReference>
<evidence type="ECO:0000259" key="2">
    <source>
        <dbReference type="PROSITE" id="PS51471"/>
    </source>
</evidence>
<reference evidence="3" key="1">
    <citation type="journal article" date="2020" name="Stud. Mycol.">
        <title>101 Dothideomycetes genomes: a test case for predicting lifestyles and emergence of pathogens.</title>
        <authorList>
            <person name="Haridas S."/>
            <person name="Albert R."/>
            <person name="Binder M."/>
            <person name="Bloem J."/>
            <person name="Labutti K."/>
            <person name="Salamov A."/>
            <person name="Andreopoulos B."/>
            <person name="Baker S."/>
            <person name="Barry K."/>
            <person name="Bills G."/>
            <person name="Bluhm B."/>
            <person name="Cannon C."/>
            <person name="Castanera R."/>
            <person name="Culley D."/>
            <person name="Daum C."/>
            <person name="Ezra D."/>
            <person name="Gonzalez J."/>
            <person name="Henrissat B."/>
            <person name="Kuo A."/>
            <person name="Liang C."/>
            <person name="Lipzen A."/>
            <person name="Lutzoni F."/>
            <person name="Magnuson J."/>
            <person name="Mondo S."/>
            <person name="Nolan M."/>
            <person name="Ohm R."/>
            <person name="Pangilinan J."/>
            <person name="Park H.-J."/>
            <person name="Ramirez L."/>
            <person name="Alfaro M."/>
            <person name="Sun H."/>
            <person name="Tritt A."/>
            <person name="Yoshinaga Y."/>
            <person name="Zwiers L.-H."/>
            <person name="Turgeon B."/>
            <person name="Goodwin S."/>
            <person name="Spatafora J."/>
            <person name="Crous P."/>
            <person name="Grigoriev I."/>
        </authorList>
    </citation>
    <scope>NUCLEOTIDE SEQUENCE</scope>
    <source>
        <strain evidence="3">CBS 130266</strain>
    </source>
</reference>
<dbReference type="OrthoDB" id="27483at2759"/>
<sequence>MQAPIRSTQKQTSHKEKTRRSGGISNSHCQPVLAESQLPVMADNKKADPGHVKARQKTSAQPKQKSLFAKVCEKIADEQAAATFAIGGSIKIKEAMEIAPQQDTGHPDHDTDISTTSSSSDNESLVTAQTAITSAPVVIRWDSKTFDVAPKIILPLTKDHNAQLSLKDLIQDCSPVSVGNEGKDVYDEEYRKASKLDETEFCTNFCPYALGIIDTIEQRLLPHVDKTLNGVQAELYKLNVYSGPSGKFHAHVDTPREQAQFGSLVVCLPCAHEAGGALVVRHNGRKHTFDWAAEQPTCVQWAAFNSDCEHEVLEVKSGHRITLNYNLCVSTGVGRMAGNSSSMSAAHIPLYAGMKKLLAYDNFLSKGTPGKWHIGIRCSHFYAHAGKKPTHGLPNSLKGIDMAVFEVLLRLGLAPTVQPVLTTEHWHDEEDDFDEDYDGSDDSQEWWCSDEDMDDSTDVYTSDEMTWDRDAGEIKKILTEEDKKQLADAKERAELAREEQFSRRKKRAEDRVKRIREFGKWVEKKRKERIEWEGKTLRLTMGRGLHTFKEIGGISEEEFPMSYWGRTEKPLVTWLTKRPQDIKAGRSVAMRYVAYGNGVGDLGLEYTSAAILARVPDAELRGLK</sequence>
<evidence type="ECO:0000256" key="1">
    <source>
        <dbReference type="SAM" id="MobiDB-lite"/>
    </source>
</evidence>
<dbReference type="AlphaFoldDB" id="A0A9P4NVR0"/>
<evidence type="ECO:0000313" key="3">
    <source>
        <dbReference type="EMBL" id="KAF2432026.1"/>
    </source>
</evidence>
<dbReference type="PROSITE" id="PS51471">
    <property type="entry name" value="FE2OG_OXY"/>
    <property type="match status" value="1"/>
</dbReference>
<keyword evidence="4" id="KW-1185">Reference proteome</keyword>